<sequence length="717" mass="77766">MQGTYHQRHGLEVASDFVKFIEEQVLPGTNVDADRFWSGYAGLLDEFADENQILLNRRDELQAAIDNWHKERGNQPWDSAAYRGFLTDIGYLAPQPAPFSVDNGAVDPEIANIAGPQLVVPVSNARFALNAANARWGSLYDAFYGTDVMGPPPAAKGIDPARRDAVVAKAAEFLDKTFPLISGSHAAVTNYRADQDGLHATVDGAEIALANASAFLGTRQDGKDTAFVLRHHGLHVELVINSDHPIGAASPSGLRDIIVEAALTAIQDCEDSVAAVDSEDKIGVYANWLGLMKGDLAETFEKAGKTMTRRLAGDREIEAPDGSKLTLPGRALMLVRNVGLLMTTDIVRLNGKETPEGLLDAIVTVACALHDLGKTEGPRNSRLGSVYVVKPKLHGPDEAGFTDRVFTRVEAVLGLPANTVKLGLMDEERRTSANLAACIHAIRNRVVFINTGFLDRTGDEIHTSMQAGPFVGRDDMKAAGWLNAYEDRNVLTGLACGMRGRGQIGKGMWAKPDAMAEMLDSKIGHPQAGANTAWVPSPTAATLHALHYHQIDVTARQEELAGNSMPELDQLLTPALMGNHRPARDEILREVENSCQGILGYVVRWVDQGIGCSKVPDIDDVALMEDRATCRISAQYMANWLEHGLVSQDEVEDALRRMAAKVDRQNKGDPAYIPMAPDFDGPAFAAARDLIFEGARQPSGYTEPALHARRKEAKALR</sequence>
<keyword evidence="7 10" id="KW-0460">Magnesium</keyword>
<feature type="binding site" evidence="10">
    <location>
        <position position="119"/>
    </location>
    <ligand>
        <name>acetyl-CoA</name>
        <dbReference type="ChEBI" id="CHEBI:57288"/>
    </ligand>
</feature>
<protein>
    <recommendedName>
        <fullName evidence="10">Malate synthase G</fullName>
        <ecNumber evidence="10">2.3.3.9</ecNumber>
    </recommendedName>
</protein>
<organism evidence="17 18">
    <name type="scientific">Paracoccus onubensis</name>
    <dbReference type="NCBI Taxonomy" id="1675788"/>
    <lineage>
        <taxon>Bacteria</taxon>
        <taxon>Pseudomonadati</taxon>
        <taxon>Pseudomonadota</taxon>
        <taxon>Alphaproteobacteria</taxon>
        <taxon>Rhodobacterales</taxon>
        <taxon>Paracoccaceae</taxon>
        <taxon>Paracoccus</taxon>
    </lineage>
</organism>
<feature type="binding site" evidence="10">
    <location>
        <position position="427"/>
    </location>
    <ligand>
        <name>Mg(2+)</name>
        <dbReference type="ChEBI" id="CHEBI:18420"/>
    </ligand>
</feature>
<evidence type="ECO:0000313" key="18">
    <source>
        <dbReference type="Proteomes" id="UP000284202"/>
    </source>
</evidence>
<dbReference type="GO" id="GO:0006097">
    <property type="term" value="P:glyoxylate cycle"/>
    <property type="evidence" value="ECO:0007669"/>
    <property type="project" value="UniProtKB-UniRule"/>
</dbReference>
<dbReference type="NCBIfam" id="NF002825">
    <property type="entry name" value="PRK02999.1"/>
    <property type="match status" value="1"/>
</dbReference>
<feature type="binding site" evidence="10">
    <location>
        <position position="536"/>
    </location>
    <ligand>
        <name>acetyl-CoA</name>
        <dbReference type="ChEBI" id="CHEBI:57288"/>
    </ligand>
</feature>
<feature type="binding site" evidence="10">
    <location>
        <position position="427"/>
    </location>
    <ligand>
        <name>glyoxylate</name>
        <dbReference type="ChEBI" id="CHEBI:36655"/>
    </ligand>
</feature>
<evidence type="ECO:0000256" key="12">
    <source>
        <dbReference type="SAM" id="Coils"/>
    </source>
</evidence>
<name>A0A418SZQ1_9RHOB</name>
<dbReference type="PANTHER" id="PTHR42739:SF1">
    <property type="entry name" value="MALATE SYNTHASE G"/>
    <property type="match status" value="1"/>
</dbReference>
<evidence type="ECO:0000256" key="11">
    <source>
        <dbReference type="PIRSR" id="PIRSR601465-50"/>
    </source>
</evidence>
<comment type="subcellular location">
    <subcellularLocation>
        <location evidence="10">Cytoplasm</location>
    </subcellularLocation>
</comment>
<keyword evidence="18" id="KW-1185">Reference proteome</keyword>
<evidence type="ECO:0000259" key="14">
    <source>
        <dbReference type="Pfam" id="PF20656"/>
    </source>
</evidence>
<dbReference type="OrthoDB" id="9762054at2"/>
<dbReference type="GO" id="GO:0000287">
    <property type="term" value="F:magnesium ion binding"/>
    <property type="evidence" value="ECO:0007669"/>
    <property type="project" value="TreeGrafter"/>
</dbReference>
<accession>A0A418SZQ1</accession>
<evidence type="ECO:0000259" key="16">
    <source>
        <dbReference type="Pfam" id="PF20659"/>
    </source>
</evidence>
<comment type="subunit">
    <text evidence="10">Monomer.</text>
</comment>
<dbReference type="InterPro" id="IPR046363">
    <property type="entry name" value="MS_N_TIM-barrel_dom"/>
</dbReference>
<gene>
    <name evidence="10" type="primary">glcB</name>
    <name evidence="17" type="ORF">D3P04_06750</name>
</gene>
<dbReference type="EMBL" id="QZCG01000004">
    <property type="protein sequence ID" value="RJE86425.1"/>
    <property type="molecule type" value="Genomic_DNA"/>
</dbReference>
<keyword evidence="5 10" id="KW-0808">Transferase</keyword>
<dbReference type="GO" id="GO:0005829">
    <property type="term" value="C:cytosol"/>
    <property type="evidence" value="ECO:0007669"/>
    <property type="project" value="TreeGrafter"/>
</dbReference>
<evidence type="ECO:0000256" key="1">
    <source>
        <dbReference type="ARBA" id="ARBA00001946"/>
    </source>
</evidence>
<evidence type="ECO:0000256" key="9">
    <source>
        <dbReference type="ARBA" id="ARBA00047918"/>
    </source>
</evidence>
<dbReference type="InterPro" id="IPR048355">
    <property type="entry name" value="MS_C"/>
</dbReference>
<comment type="cofactor">
    <cofactor evidence="1 10">
        <name>Mg(2+)</name>
        <dbReference type="ChEBI" id="CHEBI:18420"/>
    </cofactor>
</comment>
<dbReference type="AlphaFoldDB" id="A0A418SZQ1"/>
<evidence type="ECO:0000256" key="7">
    <source>
        <dbReference type="ARBA" id="ARBA00022842"/>
    </source>
</evidence>
<comment type="catalytic activity">
    <reaction evidence="9 10">
        <text>glyoxylate + acetyl-CoA + H2O = (S)-malate + CoA + H(+)</text>
        <dbReference type="Rhea" id="RHEA:18181"/>
        <dbReference type="ChEBI" id="CHEBI:15377"/>
        <dbReference type="ChEBI" id="CHEBI:15378"/>
        <dbReference type="ChEBI" id="CHEBI:15589"/>
        <dbReference type="ChEBI" id="CHEBI:36655"/>
        <dbReference type="ChEBI" id="CHEBI:57287"/>
        <dbReference type="ChEBI" id="CHEBI:57288"/>
        <dbReference type="EC" id="2.3.3.9"/>
    </reaction>
</comment>
<dbReference type="Pfam" id="PF20659">
    <property type="entry name" value="MS_C"/>
    <property type="match status" value="1"/>
</dbReference>
<proteinExistence type="inferred from homology"/>
<keyword evidence="6 10" id="KW-0479">Metal-binding</keyword>
<feature type="domain" description="Malate synthase C-terminal" evidence="16">
    <location>
        <begin position="587"/>
        <end position="667"/>
    </location>
</feature>
<dbReference type="HAMAP" id="MF_00641">
    <property type="entry name" value="Malate_synth_G"/>
    <property type="match status" value="1"/>
</dbReference>
<evidence type="ECO:0000256" key="3">
    <source>
        <dbReference type="ARBA" id="ARBA00022490"/>
    </source>
</evidence>
<dbReference type="PANTHER" id="PTHR42739">
    <property type="entry name" value="MALATE SYNTHASE G"/>
    <property type="match status" value="1"/>
</dbReference>
<dbReference type="SUPFAM" id="SSF51645">
    <property type="entry name" value="Malate synthase G"/>
    <property type="match status" value="1"/>
</dbReference>
<dbReference type="Pfam" id="PF01274">
    <property type="entry name" value="MS_TIM-barrel"/>
    <property type="match status" value="1"/>
</dbReference>
<dbReference type="InterPro" id="IPR006253">
    <property type="entry name" value="Malate_synthG"/>
</dbReference>
<comment type="caution">
    <text evidence="17">The sequence shown here is derived from an EMBL/GenBank/DDBJ whole genome shotgun (WGS) entry which is preliminary data.</text>
</comment>
<evidence type="ECO:0000259" key="15">
    <source>
        <dbReference type="Pfam" id="PF20658"/>
    </source>
</evidence>
<comment type="pathway">
    <text evidence="10">Carbohydrate metabolism; glyoxylate cycle; (S)-malate from isocitrate: step 2/2.</text>
</comment>
<reference evidence="18" key="1">
    <citation type="submission" date="2018-09" db="EMBL/GenBank/DDBJ databases">
        <title>Acidovorax cavernicola nov. sp. isolated from Gruta de las Maravillas (Aracena, Spain).</title>
        <authorList>
            <person name="Jurado V."/>
            <person name="Gutierrez-Patricio S."/>
            <person name="Gonzalez-Pimentel J.L."/>
            <person name="Miller A.Z."/>
            <person name="Laiz L."/>
            <person name="Saiz-Jimenez C."/>
        </authorList>
    </citation>
    <scope>NUCLEOTIDE SEQUENCE [LARGE SCALE GENOMIC DNA]</scope>
    <source>
        <strain evidence="18">1011MAR3C25</strain>
    </source>
</reference>
<dbReference type="Gene3D" id="3.20.20.360">
    <property type="entry name" value="Malate synthase, domain 3"/>
    <property type="match status" value="2"/>
</dbReference>
<dbReference type="InterPro" id="IPR001465">
    <property type="entry name" value="Malate_synthase_TIM"/>
</dbReference>
<dbReference type="Gene3D" id="1.20.1220.12">
    <property type="entry name" value="Malate synthase, domain III"/>
    <property type="match status" value="1"/>
</dbReference>
<feature type="binding site" evidence="10">
    <location>
        <position position="336"/>
    </location>
    <ligand>
        <name>glyoxylate</name>
        <dbReference type="ChEBI" id="CHEBI:36655"/>
    </ligand>
</feature>
<dbReference type="InterPro" id="IPR011076">
    <property type="entry name" value="Malate_synth_sf"/>
</dbReference>
<feature type="coiled-coil region" evidence="12">
    <location>
        <begin position="44"/>
        <end position="71"/>
    </location>
</feature>
<dbReference type="EC" id="2.3.3.9" evidence="10"/>
<keyword evidence="2 10" id="KW-0329">Glyoxylate bypass</keyword>
<feature type="binding site" evidence="10">
    <location>
        <position position="272"/>
    </location>
    <ligand>
        <name>acetyl-CoA</name>
        <dbReference type="ChEBI" id="CHEBI:57288"/>
    </ligand>
</feature>
<evidence type="ECO:0000313" key="17">
    <source>
        <dbReference type="EMBL" id="RJE86425.1"/>
    </source>
</evidence>
<keyword evidence="12" id="KW-0175">Coiled coil</keyword>
<evidence type="ECO:0000256" key="10">
    <source>
        <dbReference type="HAMAP-Rule" id="MF_00641"/>
    </source>
</evidence>
<feature type="binding site" evidence="10">
    <location>
        <position position="309"/>
    </location>
    <ligand>
        <name>acetyl-CoA</name>
        <dbReference type="ChEBI" id="CHEBI:57288"/>
    </ligand>
</feature>
<keyword evidence="4 10" id="KW-0816">Tricarboxylic acid cycle</keyword>
<comment type="function">
    <text evidence="10">Involved in the glycolate utilization. Catalyzes the condensation and subsequent hydrolysis of acetyl-coenzyme A (acetyl-CoA) and glyoxylate to form malate and CoA.</text>
</comment>
<dbReference type="GO" id="GO:0009436">
    <property type="term" value="P:glyoxylate catabolic process"/>
    <property type="evidence" value="ECO:0007669"/>
    <property type="project" value="TreeGrafter"/>
</dbReference>
<evidence type="ECO:0000259" key="13">
    <source>
        <dbReference type="Pfam" id="PF01274"/>
    </source>
</evidence>
<comment type="caution">
    <text evidence="10">Lacks conserved residue(s) required for the propagation of feature annotation.</text>
</comment>
<dbReference type="InterPro" id="IPR048357">
    <property type="entry name" value="MSG_insertion"/>
</dbReference>
<evidence type="ECO:0000256" key="8">
    <source>
        <dbReference type="ARBA" id="ARBA00023097"/>
    </source>
</evidence>
<dbReference type="UniPathway" id="UPA00703">
    <property type="reaction ID" value="UER00720"/>
</dbReference>
<feature type="binding site" evidence="10">
    <location>
        <begin position="452"/>
        <end position="455"/>
    </location>
    <ligand>
        <name>glyoxylate</name>
        <dbReference type="ChEBI" id="CHEBI:36655"/>
    </ligand>
</feature>
<evidence type="ECO:0000256" key="4">
    <source>
        <dbReference type="ARBA" id="ARBA00022532"/>
    </source>
</evidence>
<feature type="domain" description="Malate synthase G alpha-beta insertion" evidence="15">
    <location>
        <begin position="159"/>
        <end position="229"/>
    </location>
</feature>
<dbReference type="Proteomes" id="UP000284202">
    <property type="component" value="Unassembled WGS sequence"/>
</dbReference>
<comment type="similarity">
    <text evidence="10">Belongs to the malate synthase family. GlcB subfamily.</text>
</comment>
<feature type="domain" description="Malate synthase TIM barrel" evidence="13">
    <location>
        <begin position="333"/>
        <end position="565"/>
    </location>
</feature>
<dbReference type="RefSeq" id="WP_119747208.1">
    <property type="nucleotide sequence ID" value="NZ_QZCG01000004.1"/>
</dbReference>
<feature type="binding site" evidence="10">
    <location>
        <begin position="126"/>
        <end position="127"/>
    </location>
    <ligand>
        <name>acetyl-CoA</name>
        <dbReference type="ChEBI" id="CHEBI:57288"/>
    </ligand>
</feature>
<feature type="modified residue" description="Cysteine sulfenic acid (-SOH)" evidence="10">
    <location>
        <position position="612"/>
    </location>
</feature>
<dbReference type="GO" id="GO:0004474">
    <property type="term" value="F:malate synthase activity"/>
    <property type="evidence" value="ECO:0007669"/>
    <property type="project" value="UniProtKB-UniRule"/>
</dbReference>
<keyword evidence="3 10" id="KW-0963">Cytoplasm</keyword>
<dbReference type="InterPro" id="IPR048356">
    <property type="entry name" value="MS_N"/>
</dbReference>
<feature type="active site" description="Proton acceptor" evidence="10 11">
    <location>
        <position position="336"/>
    </location>
</feature>
<dbReference type="InterPro" id="IPR044856">
    <property type="entry name" value="Malate_synth_C_sf"/>
</dbReference>
<feature type="binding site" evidence="10">
    <location>
        <position position="455"/>
    </location>
    <ligand>
        <name>Mg(2+)</name>
        <dbReference type="ChEBI" id="CHEBI:18420"/>
    </ligand>
</feature>
<keyword evidence="8 10" id="KW-0558">Oxidation</keyword>
<dbReference type="Pfam" id="PF20658">
    <property type="entry name" value="MSG_insertion"/>
    <property type="match status" value="1"/>
</dbReference>
<feature type="domain" description="Malate synthase N-terminal" evidence="14">
    <location>
        <begin position="16"/>
        <end position="70"/>
    </location>
</feature>
<evidence type="ECO:0000256" key="2">
    <source>
        <dbReference type="ARBA" id="ARBA00022435"/>
    </source>
</evidence>
<keyword evidence="17" id="KW-0012">Acyltransferase</keyword>
<evidence type="ECO:0000256" key="6">
    <source>
        <dbReference type="ARBA" id="ARBA00022723"/>
    </source>
</evidence>
<evidence type="ECO:0000256" key="5">
    <source>
        <dbReference type="ARBA" id="ARBA00022679"/>
    </source>
</evidence>
<dbReference type="GO" id="GO:0006099">
    <property type="term" value="P:tricarboxylic acid cycle"/>
    <property type="evidence" value="ECO:0007669"/>
    <property type="project" value="UniProtKB-KW"/>
</dbReference>
<dbReference type="Pfam" id="PF20656">
    <property type="entry name" value="MS_N"/>
    <property type="match status" value="1"/>
</dbReference>
<feature type="active site" description="Proton donor" evidence="10 11">
    <location>
        <position position="626"/>
    </location>
</feature>